<evidence type="ECO:0000313" key="5">
    <source>
        <dbReference type="Proteomes" id="UP000030665"/>
    </source>
</evidence>
<proteinExistence type="inferred from homology"/>
<keyword evidence="3" id="KW-0812">Transmembrane</keyword>
<dbReference type="UniPathway" id="UPA00378"/>
<dbReference type="EC" id="2.4.1.-" evidence="3"/>
<keyword evidence="5" id="KW-1185">Reference proteome</keyword>
<comment type="pathway">
    <text evidence="3">Protein modification; protein glycosylation.</text>
</comment>
<dbReference type="GO" id="GO:0008107">
    <property type="term" value="F:galactoside 2-alpha-L-fucosyltransferase activity"/>
    <property type="evidence" value="ECO:0007669"/>
    <property type="project" value="InterPro"/>
</dbReference>
<keyword evidence="3" id="KW-0472">Membrane</keyword>
<name>A0A077ZA74_TRITR</name>
<keyword evidence="3" id="KW-0735">Signal-anchor</keyword>
<evidence type="ECO:0000256" key="2">
    <source>
        <dbReference type="ARBA" id="ARBA00022679"/>
    </source>
</evidence>
<reference evidence="4" key="1">
    <citation type="submission" date="2014-01" db="EMBL/GenBank/DDBJ databases">
        <authorList>
            <person name="Aslett M."/>
        </authorList>
    </citation>
    <scope>NUCLEOTIDE SEQUENCE</scope>
</reference>
<evidence type="ECO:0000256" key="3">
    <source>
        <dbReference type="RuleBase" id="RU363129"/>
    </source>
</evidence>
<keyword evidence="1 3" id="KW-0328">Glycosyltransferase</keyword>
<reference evidence="4" key="2">
    <citation type="submission" date="2014-03" db="EMBL/GenBank/DDBJ databases">
        <title>The whipworm genome and dual-species transcriptomics of an intimate host-pathogen interaction.</title>
        <authorList>
            <person name="Foth B.J."/>
            <person name="Tsai I.J."/>
            <person name="Reid A.J."/>
            <person name="Bancroft A.J."/>
            <person name="Nichol S."/>
            <person name="Tracey A."/>
            <person name="Holroyd N."/>
            <person name="Cotton J.A."/>
            <person name="Stanley E.J."/>
            <person name="Zarowiecki M."/>
            <person name="Liu J.Z."/>
            <person name="Huckvale T."/>
            <person name="Cooper P.J."/>
            <person name="Grencis R.K."/>
            <person name="Berriman M."/>
        </authorList>
    </citation>
    <scope>NUCLEOTIDE SEQUENCE [LARGE SCALE GENOMIC DNA]</scope>
</reference>
<keyword evidence="3" id="KW-1133">Transmembrane helix</keyword>
<comment type="similarity">
    <text evidence="3">Belongs to the glycosyltransferase 11 family.</text>
</comment>
<sequence>MAEIYIIKPATTMDMFGAGEPLFLARIPPRRKRMTACSLIKKLLTFLFTTLGALITYMQIYHQAPSPSRKERCGAIEVSCPLDDPAAIIFQYAALLGISSLNNKRPKFNCADGYEWLRSHFRAASFDADVQVMHTEKFDPAKDQCCQFKEALLNLKCERSAIIRHSLRSFLYFQDQREKIRRELAPKNLNNHCQPRNHSLTATDKEAEDDCVRIGIYMPWRHPPNESNVQMEAHFLGKAIDHFRTYHNGSCTRFIGITDAMTYTSHNLNFANISVESIASTSVKLCILSRMSGLIISGEGLSWWAAYLSNGRILYPSFFCPEDLCSWKEFYFPPEWIQI</sequence>
<dbReference type="EMBL" id="HG806065">
    <property type="protein sequence ID" value="CDW56659.1"/>
    <property type="molecule type" value="Genomic_DNA"/>
</dbReference>
<keyword evidence="3" id="KW-0333">Golgi apparatus</keyword>
<dbReference type="InterPro" id="IPR002516">
    <property type="entry name" value="Glyco_trans_11"/>
</dbReference>
<organism evidence="4 5">
    <name type="scientific">Trichuris trichiura</name>
    <name type="common">Whipworm</name>
    <name type="synonym">Trichocephalus trichiurus</name>
    <dbReference type="NCBI Taxonomy" id="36087"/>
    <lineage>
        <taxon>Eukaryota</taxon>
        <taxon>Metazoa</taxon>
        <taxon>Ecdysozoa</taxon>
        <taxon>Nematoda</taxon>
        <taxon>Enoplea</taxon>
        <taxon>Dorylaimia</taxon>
        <taxon>Trichinellida</taxon>
        <taxon>Trichuridae</taxon>
        <taxon>Trichuris</taxon>
    </lineage>
</organism>
<keyword evidence="3" id="KW-0325">Glycoprotein</keyword>
<dbReference type="GO" id="GO:0005975">
    <property type="term" value="P:carbohydrate metabolic process"/>
    <property type="evidence" value="ECO:0007669"/>
    <property type="project" value="InterPro"/>
</dbReference>
<dbReference type="STRING" id="36087.A0A077ZA74"/>
<dbReference type="PANTHER" id="PTHR11927:SF9">
    <property type="entry name" value="L-FUCOSYLTRANSFERASE"/>
    <property type="match status" value="1"/>
</dbReference>
<dbReference type="Pfam" id="PF01531">
    <property type="entry name" value="Glyco_transf_11"/>
    <property type="match status" value="1"/>
</dbReference>
<keyword evidence="2 3" id="KW-0808">Transferase</keyword>
<dbReference type="AlphaFoldDB" id="A0A077ZA74"/>
<dbReference type="GO" id="GO:0032580">
    <property type="term" value="C:Golgi cisterna membrane"/>
    <property type="evidence" value="ECO:0007669"/>
    <property type="project" value="UniProtKB-SubCell"/>
</dbReference>
<comment type="subcellular location">
    <subcellularLocation>
        <location evidence="3">Golgi apparatus</location>
        <location evidence="3">Golgi stack membrane</location>
        <topology evidence="3">Single-pass type II membrane protein</topology>
    </subcellularLocation>
</comment>
<dbReference type="OrthoDB" id="6090518at2759"/>
<feature type="transmembrane region" description="Helical" evidence="3">
    <location>
        <begin position="39"/>
        <end position="60"/>
    </location>
</feature>
<protein>
    <recommendedName>
        <fullName evidence="3">L-Fucosyltransferase</fullName>
        <ecNumber evidence="3">2.4.1.-</ecNumber>
    </recommendedName>
</protein>
<gene>
    <name evidence="4" type="ORF">TTRE_0000494101</name>
</gene>
<dbReference type="PANTHER" id="PTHR11927">
    <property type="entry name" value="GALACTOSIDE 2-L-FUCOSYLTRANSFERASE"/>
    <property type="match status" value="1"/>
</dbReference>
<evidence type="ECO:0000313" key="4">
    <source>
        <dbReference type="EMBL" id="CDW56659.1"/>
    </source>
</evidence>
<dbReference type="Proteomes" id="UP000030665">
    <property type="component" value="Unassembled WGS sequence"/>
</dbReference>
<evidence type="ECO:0000256" key="1">
    <source>
        <dbReference type="ARBA" id="ARBA00022676"/>
    </source>
</evidence>
<accession>A0A077ZA74</accession>